<dbReference type="AlphaFoldDB" id="A0A182J137"/>
<organism evidence="5">
    <name type="scientific">Anopheles atroparvus</name>
    <name type="common">European mosquito</name>
    <dbReference type="NCBI Taxonomy" id="41427"/>
    <lineage>
        <taxon>Eukaryota</taxon>
        <taxon>Metazoa</taxon>
        <taxon>Ecdysozoa</taxon>
        <taxon>Arthropoda</taxon>
        <taxon>Hexapoda</taxon>
        <taxon>Insecta</taxon>
        <taxon>Pterygota</taxon>
        <taxon>Neoptera</taxon>
        <taxon>Endopterygota</taxon>
        <taxon>Diptera</taxon>
        <taxon>Nematocera</taxon>
        <taxon>Culicoidea</taxon>
        <taxon>Culicidae</taxon>
        <taxon>Anophelinae</taxon>
        <taxon>Anopheles</taxon>
    </lineage>
</organism>
<dbReference type="GO" id="GO:1990904">
    <property type="term" value="C:ribonucleoprotein complex"/>
    <property type="evidence" value="ECO:0007669"/>
    <property type="project" value="UniProtKB-KW"/>
</dbReference>
<dbReference type="InterPro" id="IPR052008">
    <property type="entry name" value="Mitoribosomal_protein_bL33"/>
</dbReference>
<dbReference type="GO" id="GO:0005739">
    <property type="term" value="C:mitochondrion"/>
    <property type="evidence" value="ECO:0007669"/>
    <property type="project" value="TreeGrafter"/>
</dbReference>
<evidence type="ECO:0000256" key="3">
    <source>
        <dbReference type="ARBA" id="ARBA00023274"/>
    </source>
</evidence>
<proteinExistence type="inferred from homology"/>
<feature type="compositionally biased region" description="Basic and acidic residues" evidence="4">
    <location>
        <begin position="62"/>
        <end position="75"/>
    </location>
</feature>
<dbReference type="VEuPathDB" id="VectorBase:AATE009340"/>
<dbReference type="InterPro" id="IPR038584">
    <property type="entry name" value="Ribosomal_bL33_sf"/>
</dbReference>
<evidence type="ECO:0000256" key="4">
    <source>
        <dbReference type="SAM" id="MobiDB-lite"/>
    </source>
</evidence>
<evidence type="ECO:0000313" key="5">
    <source>
        <dbReference type="EnsemblMetazoa" id="AATE009340-PA.1"/>
    </source>
</evidence>
<feature type="region of interest" description="Disordered" evidence="4">
    <location>
        <begin position="53"/>
        <end position="89"/>
    </location>
</feature>
<protein>
    <submittedName>
        <fullName evidence="5">Uncharacterized protein</fullName>
    </submittedName>
</protein>
<keyword evidence="3" id="KW-0687">Ribonucleoprotein</keyword>
<keyword evidence="2" id="KW-0689">Ribosomal protein</keyword>
<reference evidence="5" key="1">
    <citation type="submission" date="2022-08" db="UniProtKB">
        <authorList>
            <consortium name="EnsemblMetazoa"/>
        </authorList>
    </citation>
    <scope>IDENTIFICATION</scope>
    <source>
        <strain evidence="5">EBRO</strain>
    </source>
</reference>
<name>A0A182J137_ANOAO</name>
<dbReference type="EnsemblMetazoa" id="AATE009340-RA">
    <property type="protein sequence ID" value="AATE009340-PA.1"/>
    <property type="gene ID" value="AATE009340"/>
</dbReference>
<dbReference type="Gene3D" id="2.20.28.120">
    <property type="entry name" value="Ribosomal protein L33"/>
    <property type="match status" value="1"/>
</dbReference>
<evidence type="ECO:0000256" key="2">
    <source>
        <dbReference type="ARBA" id="ARBA00022980"/>
    </source>
</evidence>
<evidence type="ECO:0000256" key="1">
    <source>
        <dbReference type="ARBA" id="ARBA00007596"/>
    </source>
</evidence>
<dbReference type="GO" id="GO:0005840">
    <property type="term" value="C:ribosome"/>
    <property type="evidence" value="ECO:0007669"/>
    <property type="project" value="UniProtKB-KW"/>
</dbReference>
<dbReference type="PANTHER" id="PTHR47037">
    <property type="entry name" value="39S RIBOSOMAL PROTEIN L33, MITOCHONDRIAL"/>
    <property type="match status" value="1"/>
</dbReference>
<sequence length="89" mass="10089">MFLTNILLKKAKSKNILVLMESAVSGHQFTTIRERLADKLELQRFDPYIFAGYAQRPGGRPRAKDDEGHRDDELNRYAVAEDADQLPAG</sequence>
<dbReference type="STRING" id="41427.A0A182J137"/>
<comment type="similarity">
    <text evidence="1">Belongs to the bacterial ribosomal protein bL33 family.</text>
</comment>
<dbReference type="PANTHER" id="PTHR47037:SF1">
    <property type="entry name" value="LARGE RIBOSOMAL SUBUNIT PROTEIN BL33M"/>
    <property type="match status" value="1"/>
</dbReference>
<accession>A0A182J137</accession>